<dbReference type="InterPro" id="IPR003961">
    <property type="entry name" value="FN3_dom"/>
</dbReference>
<name>A0A841JNE7_9BACT</name>
<comment type="subcellular location">
    <subcellularLocation>
        <location evidence="1">Cytoplasm</location>
    </subcellularLocation>
</comment>
<dbReference type="CDD" id="cd00063">
    <property type="entry name" value="FN3"/>
    <property type="match status" value="1"/>
</dbReference>
<comment type="caution">
    <text evidence="4">The sequence shown here is derived from an EMBL/GenBank/DDBJ whole genome shotgun (WGS) entry which is preliminary data.</text>
</comment>
<evidence type="ECO:0000313" key="5">
    <source>
        <dbReference type="Proteomes" id="UP000538666"/>
    </source>
</evidence>
<evidence type="ECO:0000256" key="2">
    <source>
        <dbReference type="ARBA" id="ARBA00022490"/>
    </source>
</evidence>
<keyword evidence="2" id="KW-0963">Cytoplasm</keyword>
<reference evidence="4 5" key="1">
    <citation type="submission" date="2020-08" db="EMBL/GenBank/DDBJ databases">
        <title>Genomic Encyclopedia of Type Strains, Phase IV (KMG-IV): sequencing the most valuable type-strain genomes for metagenomic binning, comparative biology and taxonomic classification.</title>
        <authorList>
            <person name="Goeker M."/>
        </authorList>
    </citation>
    <scope>NUCLEOTIDE SEQUENCE [LARGE SCALE GENOMIC DNA]</scope>
    <source>
        <strain evidence="4 5">DSM 103733</strain>
    </source>
</reference>
<dbReference type="EMBL" id="JACHEK010000002">
    <property type="protein sequence ID" value="MBB6142892.1"/>
    <property type="molecule type" value="Genomic_DNA"/>
</dbReference>
<dbReference type="Pfam" id="PF15780">
    <property type="entry name" value="ASH"/>
    <property type="match status" value="1"/>
</dbReference>
<dbReference type="RefSeq" id="WP_156186181.1">
    <property type="nucleotide sequence ID" value="NZ_JACHEK010000002.1"/>
</dbReference>
<dbReference type="AlphaFoldDB" id="A0A841JNE7"/>
<dbReference type="InterPro" id="IPR031549">
    <property type="entry name" value="ASH"/>
</dbReference>
<gene>
    <name evidence="4" type="ORF">HNQ77_000836</name>
</gene>
<sequence length="600" mass="58030">MNAAEAGAISFIQVAAATPQTAEASVAVSYANAETAGDLNIVVVGWNDTASTIKSVTDSTGNVYHLAIGPTSGSGLRQSIYYASNILSGTDKVTVSFSQAAAYADVRILEYRGVTKLDVTAGASGNSVTANSGSATTTSASELIFAANTVATGNQAPGSGFTARIITSPDSDLAEDKIVSATGANSAQATLTSGGPWIMQMATFSNGSSGSATPSVLSGLTCSSSSVTGSASDSCTVTLSGPASSGGQSVSLASSGAAVSVPATVTVPANATSATFTANVSSVTSAQTVKLTASAGSVSESFSLQLKAATSSSSSLNGLTCSTASITGAGTDSCTVTLSGAAASGGQSVTLASSNAAVSVPGTVTIAANATSSTFTANVSAVASAQAVTLTASAGGVSKTFALQLNTGSATLVVGNTSLAFGSVPVATVSTRTLSLSSTGTSAVTVNAATLAGTGFKVTGGTFPKTLNAGQVLTLTVQFDPAAAGAETGTLTIQSNSSTRGTAVVSLSGTGTGAGTSASAQVSLNWDAPGSSPVAVTGYNVYRAPGGSTTFQKLNSSVTTGTTYVDTTVQTGVAYDYMVESVDSAGVQSAPSATVPVTVP</sequence>
<evidence type="ECO:0000259" key="3">
    <source>
        <dbReference type="PROSITE" id="PS50853"/>
    </source>
</evidence>
<dbReference type="OrthoDB" id="101024at2"/>
<proteinExistence type="predicted"/>
<accession>A0A841JNE7</accession>
<dbReference type="PROSITE" id="PS50853">
    <property type="entry name" value="FN3"/>
    <property type="match status" value="1"/>
</dbReference>
<evidence type="ECO:0000313" key="4">
    <source>
        <dbReference type="EMBL" id="MBB6142892.1"/>
    </source>
</evidence>
<dbReference type="SUPFAM" id="SSF49265">
    <property type="entry name" value="Fibronectin type III"/>
    <property type="match status" value="1"/>
</dbReference>
<keyword evidence="5" id="KW-1185">Reference proteome</keyword>
<dbReference type="Proteomes" id="UP000538666">
    <property type="component" value="Unassembled WGS sequence"/>
</dbReference>
<dbReference type="NCBIfam" id="NF012200">
    <property type="entry name" value="choice_anch_D"/>
    <property type="match status" value="1"/>
</dbReference>
<feature type="domain" description="Fibronectin type-III" evidence="3">
    <location>
        <begin position="503"/>
        <end position="600"/>
    </location>
</feature>
<dbReference type="InterPro" id="IPR036116">
    <property type="entry name" value="FN3_sf"/>
</dbReference>
<dbReference type="InterPro" id="IPR013783">
    <property type="entry name" value="Ig-like_fold"/>
</dbReference>
<evidence type="ECO:0000256" key="1">
    <source>
        <dbReference type="ARBA" id="ARBA00004496"/>
    </source>
</evidence>
<organism evidence="4 5">
    <name type="scientific">Silvibacterium bohemicum</name>
    <dbReference type="NCBI Taxonomy" id="1577686"/>
    <lineage>
        <taxon>Bacteria</taxon>
        <taxon>Pseudomonadati</taxon>
        <taxon>Acidobacteriota</taxon>
        <taxon>Terriglobia</taxon>
        <taxon>Terriglobales</taxon>
        <taxon>Acidobacteriaceae</taxon>
        <taxon>Silvibacterium</taxon>
    </lineage>
</organism>
<dbReference type="GO" id="GO:0005737">
    <property type="term" value="C:cytoplasm"/>
    <property type="evidence" value="ECO:0007669"/>
    <property type="project" value="UniProtKB-SubCell"/>
</dbReference>
<dbReference type="Gene3D" id="2.60.40.10">
    <property type="entry name" value="Immunoglobulins"/>
    <property type="match status" value="2"/>
</dbReference>
<protein>
    <recommendedName>
        <fullName evidence="3">Fibronectin type-III domain-containing protein</fullName>
    </recommendedName>
</protein>